<evidence type="ECO:0000259" key="2">
    <source>
        <dbReference type="PROSITE" id="PS51782"/>
    </source>
</evidence>
<evidence type="ECO:0000313" key="4">
    <source>
        <dbReference type="Proteomes" id="UP000623129"/>
    </source>
</evidence>
<dbReference type="InterPro" id="IPR045030">
    <property type="entry name" value="LYSM1-4"/>
</dbReference>
<dbReference type="PANTHER" id="PTHR20932:SF36">
    <property type="entry name" value="OS03G0110600 PROTEIN"/>
    <property type="match status" value="1"/>
</dbReference>
<keyword evidence="4" id="KW-1185">Reference proteome</keyword>
<accession>A0A833R0B0</accession>
<sequence>MQERGRIKGGCQIESNNLYDGITYKSNELKITTSSSSTSSPSSSFSSSSSSPSNGFNYIRHEVCKMDTLAGIAIKYGVEIADVKRLNGLATDLQMFAHKTLQIPFQGRHPSIYQEISRDVTKAIYCCRVCTEHCRENIDGLESLKLKSPPHHQKTCLAIGPLHGHYGLPPIVKRKDAKHKPSKSLCLGNEDLLLISEATPKQHRRSRSLLTGEITGENGNSKTLNRQHQRPNASPEGSSSTGTVPTIASLLVDKLLTIRKSSSTSNLQDFDIASSYSLFVATSKWNLLPETFALPSFDGFRNPIASWRNKSAQD</sequence>
<name>A0A833R0B0_9POAL</name>
<dbReference type="PROSITE" id="PS51782">
    <property type="entry name" value="LYSM"/>
    <property type="match status" value="1"/>
</dbReference>
<dbReference type="Pfam" id="PF01476">
    <property type="entry name" value="LysM"/>
    <property type="match status" value="1"/>
</dbReference>
<feature type="domain" description="LysM" evidence="2">
    <location>
        <begin position="59"/>
        <end position="103"/>
    </location>
</feature>
<feature type="region of interest" description="Disordered" evidence="1">
    <location>
        <begin position="33"/>
        <end position="53"/>
    </location>
</feature>
<evidence type="ECO:0000256" key="1">
    <source>
        <dbReference type="SAM" id="MobiDB-lite"/>
    </source>
</evidence>
<proteinExistence type="predicted"/>
<dbReference type="Gene3D" id="3.10.350.10">
    <property type="entry name" value="LysM domain"/>
    <property type="match status" value="1"/>
</dbReference>
<feature type="region of interest" description="Disordered" evidence="1">
    <location>
        <begin position="203"/>
        <end position="244"/>
    </location>
</feature>
<feature type="compositionally biased region" description="Polar residues" evidence="1">
    <location>
        <begin position="217"/>
        <end position="244"/>
    </location>
</feature>
<dbReference type="EMBL" id="SWLB01000016">
    <property type="protein sequence ID" value="KAF3327968.1"/>
    <property type="molecule type" value="Genomic_DNA"/>
</dbReference>
<protein>
    <submittedName>
        <fullName evidence="3">LysM and peptidoglycan-binding domain-containing protein 2</fullName>
    </submittedName>
</protein>
<organism evidence="3 4">
    <name type="scientific">Carex littledalei</name>
    <dbReference type="NCBI Taxonomy" id="544730"/>
    <lineage>
        <taxon>Eukaryota</taxon>
        <taxon>Viridiplantae</taxon>
        <taxon>Streptophyta</taxon>
        <taxon>Embryophyta</taxon>
        <taxon>Tracheophyta</taxon>
        <taxon>Spermatophyta</taxon>
        <taxon>Magnoliopsida</taxon>
        <taxon>Liliopsida</taxon>
        <taxon>Poales</taxon>
        <taxon>Cyperaceae</taxon>
        <taxon>Cyperoideae</taxon>
        <taxon>Cariceae</taxon>
        <taxon>Carex</taxon>
        <taxon>Carex subgen. Euthyceras</taxon>
    </lineage>
</organism>
<dbReference type="CDD" id="cd00118">
    <property type="entry name" value="LysM"/>
    <property type="match status" value="1"/>
</dbReference>
<dbReference type="SUPFAM" id="SSF54106">
    <property type="entry name" value="LysM domain"/>
    <property type="match status" value="1"/>
</dbReference>
<dbReference type="InterPro" id="IPR036779">
    <property type="entry name" value="LysM_dom_sf"/>
</dbReference>
<gene>
    <name evidence="3" type="ORF">FCM35_KLT06574</name>
</gene>
<dbReference type="PANTHER" id="PTHR20932">
    <property type="entry name" value="LYSM AND PUTATIVE PEPTIDOGLYCAN-BINDING DOMAIN-CONTAINING PROTEIN"/>
    <property type="match status" value="1"/>
</dbReference>
<dbReference type="AlphaFoldDB" id="A0A833R0B0"/>
<dbReference type="Proteomes" id="UP000623129">
    <property type="component" value="Unassembled WGS sequence"/>
</dbReference>
<comment type="caution">
    <text evidence="3">The sequence shown here is derived from an EMBL/GenBank/DDBJ whole genome shotgun (WGS) entry which is preliminary data.</text>
</comment>
<reference evidence="3" key="1">
    <citation type="submission" date="2020-01" db="EMBL/GenBank/DDBJ databases">
        <title>Genome sequence of Kobresia littledalei, the first chromosome-level genome in the family Cyperaceae.</title>
        <authorList>
            <person name="Qu G."/>
        </authorList>
    </citation>
    <scope>NUCLEOTIDE SEQUENCE</scope>
    <source>
        <strain evidence="3">C.B.Clarke</strain>
        <tissue evidence="3">Leaf</tissue>
    </source>
</reference>
<dbReference type="InterPro" id="IPR018392">
    <property type="entry name" value="LysM"/>
</dbReference>
<dbReference type="OrthoDB" id="538216at2759"/>
<evidence type="ECO:0000313" key="3">
    <source>
        <dbReference type="EMBL" id="KAF3327968.1"/>
    </source>
</evidence>